<dbReference type="Gene3D" id="1.10.10.10">
    <property type="entry name" value="Winged helix-like DNA-binding domain superfamily/Winged helix DNA-binding domain"/>
    <property type="match status" value="1"/>
</dbReference>
<dbReference type="AlphaFoldDB" id="A0A7C1TB21"/>
<protein>
    <submittedName>
        <fullName evidence="2">Winged helix-turn-helix domain-containing protein</fullName>
    </submittedName>
</protein>
<dbReference type="EMBL" id="DSKP01000128">
    <property type="protein sequence ID" value="HEB48875.1"/>
    <property type="molecule type" value="Genomic_DNA"/>
</dbReference>
<dbReference type="InterPro" id="IPR036390">
    <property type="entry name" value="WH_DNA-bd_sf"/>
</dbReference>
<feature type="region of interest" description="Disordered" evidence="1">
    <location>
        <begin position="1"/>
        <end position="33"/>
    </location>
</feature>
<name>A0A7C1TB21_THEPE</name>
<dbReference type="SUPFAM" id="SSF46785">
    <property type="entry name" value="Winged helix' DNA-binding domain"/>
    <property type="match status" value="1"/>
</dbReference>
<dbReference type="EMBL" id="DSKP01000032">
    <property type="protein sequence ID" value="HEB48345.1"/>
    <property type="molecule type" value="Genomic_DNA"/>
</dbReference>
<organism evidence="2">
    <name type="scientific">Thermofilum pendens</name>
    <dbReference type="NCBI Taxonomy" id="2269"/>
    <lineage>
        <taxon>Archaea</taxon>
        <taxon>Thermoproteota</taxon>
        <taxon>Thermoprotei</taxon>
        <taxon>Thermofilales</taxon>
        <taxon>Thermofilaceae</taxon>
        <taxon>Thermofilum</taxon>
    </lineage>
</organism>
<evidence type="ECO:0000256" key="1">
    <source>
        <dbReference type="SAM" id="MobiDB-lite"/>
    </source>
</evidence>
<evidence type="ECO:0000313" key="2">
    <source>
        <dbReference type="EMBL" id="HEB48345.1"/>
    </source>
</evidence>
<feature type="compositionally biased region" description="Basic and acidic residues" evidence="1">
    <location>
        <begin position="1"/>
        <end position="11"/>
    </location>
</feature>
<gene>
    <name evidence="2" type="ORF">ENP77_00910</name>
    <name evidence="3" type="ORF">ENP77_03675</name>
</gene>
<reference evidence="2" key="1">
    <citation type="journal article" date="2020" name="mSystems">
        <title>Genome- and Community-Level Interaction Insights into Carbon Utilization and Element Cycling Functions of Hydrothermarchaeota in Hydrothermal Sediment.</title>
        <authorList>
            <person name="Zhou Z."/>
            <person name="Liu Y."/>
            <person name="Xu W."/>
            <person name="Pan J."/>
            <person name="Luo Z.H."/>
            <person name="Li M."/>
        </authorList>
    </citation>
    <scope>NUCLEOTIDE SEQUENCE [LARGE SCALE GENOMIC DNA]</scope>
    <source>
        <strain evidence="2">SpSt-25</strain>
    </source>
</reference>
<dbReference type="InterPro" id="IPR036388">
    <property type="entry name" value="WH-like_DNA-bd_sf"/>
</dbReference>
<accession>A0A7C1TB21</accession>
<proteinExistence type="predicted"/>
<comment type="caution">
    <text evidence="2">The sequence shown here is derived from an EMBL/GenBank/DDBJ whole genome shotgun (WGS) entry which is preliminary data.</text>
</comment>
<evidence type="ECO:0000313" key="3">
    <source>
        <dbReference type="EMBL" id="HEB48875.1"/>
    </source>
</evidence>
<sequence length="104" mass="11820">MSRRAKKEEPKPQPPADLTRFLAQPPEQPTAPALQPLLSEEVERAVLNYIRRKGRVTKSELYKWSKDSGIKPAAFYNAVTSLLSKGLISRSFDPEKEEYIFSAK</sequence>